<sequence>MRRSPFLLAFAIFIPAVMPLAASAAVVINEILFDPAGADTGLESIELYNPDAAAQDLSGWELYPDGIGYFIFPNGFSLSPGSFVAIHLRASGTNDAANLYHSSPTSNMGNSSGSLALFRPGGRGAETIVDFVRYHNAAKDPPAAERKTWESAAVEAGLWVAGELVDVGALAEGSSIGLSQDGARAGAASWSIFSAPTIGVGNASAPVPPPGGGAPPPASSTSTPIADSGRTPPPSLRVEARLPGGQAGDDRAVLAGAITEFRGQVFGLDGTLIENARMLWNFGDGSTREGKAVSHIYRFPGIYIVSLAGSSGEYAGSDYAALRVVAPEVSISEVMPGGEGFIELYNATGERLDLGGMSVTDGGGKAFSIPVGTLIERKTALVFSNALTGLSLAPPLTLRDAAGRTLDEARFSGGLPAGASWSRLAEGGFAAAAKPDPGTFISLMPPAVRPPAPQSLAQALPHIRSAGPNAAETGETPAADGIPPEPPPPPAPAASSRPEGRSGLSALLFGNVFLAGSIVLGAFAAAAFLVLKRKFSSAGSTERW</sequence>
<feature type="transmembrane region" description="Helical" evidence="2">
    <location>
        <begin position="506"/>
        <end position="531"/>
    </location>
</feature>
<evidence type="ECO:0000313" key="6">
    <source>
        <dbReference type="EMBL" id="OHA09507.1"/>
    </source>
</evidence>
<feature type="domain" description="LTD" evidence="5">
    <location>
        <begin position="317"/>
        <end position="419"/>
    </location>
</feature>
<dbReference type="STRING" id="1802280.A3B37_00785"/>
<keyword evidence="2" id="KW-0812">Transmembrane</keyword>
<feature type="compositionally biased region" description="Pro residues" evidence="1">
    <location>
        <begin position="206"/>
        <end position="218"/>
    </location>
</feature>
<dbReference type="PROSITE" id="PS50093">
    <property type="entry name" value="PKD"/>
    <property type="match status" value="1"/>
</dbReference>
<dbReference type="InterPro" id="IPR036415">
    <property type="entry name" value="Lamin_tail_dom_sf"/>
</dbReference>
<evidence type="ECO:0000313" key="7">
    <source>
        <dbReference type="Proteomes" id="UP000176705"/>
    </source>
</evidence>
<dbReference type="PROSITE" id="PS51841">
    <property type="entry name" value="LTD"/>
    <property type="match status" value="2"/>
</dbReference>
<dbReference type="InterPro" id="IPR000601">
    <property type="entry name" value="PKD_dom"/>
</dbReference>
<comment type="caution">
    <text evidence="6">The sequence shown here is derived from an EMBL/GenBank/DDBJ whole genome shotgun (WGS) entry which is preliminary data.</text>
</comment>
<dbReference type="SUPFAM" id="SSF49299">
    <property type="entry name" value="PKD domain"/>
    <property type="match status" value="1"/>
</dbReference>
<reference evidence="6 7" key="1">
    <citation type="journal article" date="2016" name="Nat. Commun.">
        <title>Thousands of microbial genomes shed light on interconnected biogeochemical processes in an aquifer system.</title>
        <authorList>
            <person name="Anantharaman K."/>
            <person name="Brown C.T."/>
            <person name="Hug L.A."/>
            <person name="Sharon I."/>
            <person name="Castelle C.J."/>
            <person name="Probst A.J."/>
            <person name="Thomas B.C."/>
            <person name="Singh A."/>
            <person name="Wilkins M.J."/>
            <person name="Karaoz U."/>
            <person name="Brodie E.L."/>
            <person name="Williams K.H."/>
            <person name="Hubbard S.S."/>
            <person name="Banfield J.F."/>
        </authorList>
    </citation>
    <scope>NUCLEOTIDE SEQUENCE [LARGE SCALE GENOMIC DNA]</scope>
</reference>
<dbReference type="InterPro" id="IPR013783">
    <property type="entry name" value="Ig-like_fold"/>
</dbReference>
<keyword evidence="2" id="KW-1133">Transmembrane helix</keyword>
<feature type="compositionally biased region" description="Pro residues" evidence="1">
    <location>
        <begin position="483"/>
        <end position="492"/>
    </location>
</feature>
<dbReference type="Pfam" id="PF00932">
    <property type="entry name" value="LTD"/>
    <property type="match status" value="2"/>
</dbReference>
<dbReference type="SUPFAM" id="SSF74853">
    <property type="entry name" value="Lamin A/C globular tail domain"/>
    <property type="match status" value="2"/>
</dbReference>
<dbReference type="EMBL" id="MHQS01000001">
    <property type="protein sequence ID" value="OHA09507.1"/>
    <property type="molecule type" value="Genomic_DNA"/>
</dbReference>
<dbReference type="Gene3D" id="2.60.40.10">
    <property type="entry name" value="Immunoglobulins"/>
    <property type="match status" value="1"/>
</dbReference>
<name>A0A1G2LD13_9BACT</name>
<gene>
    <name evidence="6" type="ORF">A3B37_00785</name>
</gene>
<evidence type="ECO:0000256" key="1">
    <source>
        <dbReference type="SAM" id="MobiDB-lite"/>
    </source>
</evidence>
<organism evidence="6 7">
    <name type="scientific">Candidatus Sungbacteria bacterium RIFCSPLOWO2_01_FULL_59_16</name>
    <dbReference type="NCBI Taxonomy" id="1802280"/>
    <lineage>
        <taxon>Bacteria</taxon>
        <taxon>Candidatus Sungiibacteriota</taxon>
    </lineage>
</organism>
<accession>A0A1G2LD13</accession>
<keyword evidence="3" id="KW-0732">Signal</keyword>
<dbReference type="Pfam" id="PF18911">
    <property type="entry name" value="PKD_4"/>
    <property type="match status" value="1"/>
</dbReference>
<evidence type="ECO:0000259" key="5">
    <source>
        <dbReference type="PROSITE" id="PS51841"/>
    </source>
</evidence>
<feature type="signal peptide" evidence="3">
    <location>
        <begin position="1"/>
        <end position="24"/>
    </location>
</feature>
<dbReference type="InterPro" id="IPR035986">
    <property type="entry name" value="PKD_dom_sf"/>
</dbReference>
<feature type="domain" description="PKD" evidence="4">
    <location>
        <begin position="280"/>
        <end position="311"/>
    </location>
</feature>
<feature type="region of interest" description="Disordered" evidence="1">
    <location>
        <begin position="203"/>
        <end position="235"/>
    </location>
</feature>
<keyword evidence="2" id="KW-0472">Membrane</keyword>
<feature type="chain" id="PRO_5009583542" description="PKD domain-containing protein" evidence="3">
    <location>
        <begin position="25"/>
        <end position="544"/>
    </location>
</feature>
<feature type="region of interest" description="Disordered" evidence="1">
    <location>
        <begin position="466"/>
        <end position="500"/>
    </location>
</feature>
<evidence type="ECO:0000259" key="4">
    <source>
        <dbReference type="PROSITE" id="PS50093"/>
    </source>
</evidence>
<feature type="domain" description="LTD" evidence="5">
    <location>
        <begin position="16"/>
        <end position="136"/>
    </location>
</feature>
<dbReference type="AlphaFoldDB" id="A0A1G2LD13"/>
<evidence type="ECO:0008006" key="8">
    <source>
        <dbReference type="Google" id="ProtNLM"/>
    </source>
</evidence>
<dbReference type="Gene3D" id="2.60.40.1260">
    <property type="entry name" value="Lamin Tail domain"/>
    <property type="match status" value="1"/>
</dbReference>
<evidence type="ECO:0000256" key="2">
    <source>
        <dbReference type="SAM" id="Phobius"/>
    </source>
</evidence>
<protein>
    <recommendedName>
        <fullName evidence="8">PKD domain-containing protein</fullName>
    </recommendedName>
</protein>
<dbReference type="InterPro" id="IPR001322">
    <property type="entry name" value="Lamin_tail_dom"/>
</dbReference>
<dbReference type="Proteomes" id="UP000176705">
    <property type="component" value="Unassembled WGS sequence"/>
</dbReference>
<evidence type="ECO:0000256" key="3">
    <source>
        <dbReference type="SAM" id="SignalP"/>
    </source>
</evidence>
<dbReference type="CDD" id="cd00146">
    <property type="entry name" value="PKD"/>
    <property type="match status" value="1"/>
</dbReference>
<proteinExistence type="predicted"/>